<organism evidence="7 8">
    <name type="scientific">Diversispora eburnea</name>
    <dbReference type="NCBI Taxonomy" id="1213867"/>
    <lineage>
        <taxon>Eukaryota</taxon>
        <taxon>Fungi</taxon>
        <taxon>Fungi incertae sedis</taxon>
        <taxon>Mucoromycota</taxon>
        <taxon>Glomeromycotina</taxon>
        <taxon>Glomeromycetes</taxon>
        <taxon>Diversisporales</taxon>
        <taxon>Diversisporaceae</taxon>
        <taxon>Diversispora</taxon>
    </lineage>
</organism>
<dbReference type="GO" id="GO:0005634">
    <property type="term" value="C:nucleus"/>
    <property type="evidence" value="ECO:0007669"/>
    <property type="project" value="TreeGrafter"/>
</dbReference>
<dbReference type="Gene3D" id="1.25.40.1050">
    <property type="match status" value="1"/>
</dbReference>
<dbReference type="PANTHER" id="PTHR12341">
    <property type="entry name" value="5'-&gt;3' EXORIBONUCLEASE"/>
    <property type="match status" value="1"/>
</dbReference>
<dbReference type="Proteomes" id="UP000789706">
    <property type="component" value="Unassembled WGS sequence"/>
</dbReference>
<evidence type="ECO:0000256" key="3">
    <source>
        <dbReference type="ARBA" id="ARBA00022839"/>
    </source>
</evidence>
<dbReference type="OrthoDB" id="372487at2759"/>
<dbReference type="GO" id="GO:0003723">
    <property type="term" value="F:RNA binding"/>
    <property type="evidence" value="ECO:0007669"/>
    <property type="project" value="TreeGrafter"/>
</dbReference>
<feature type="region of interest" description="Disordered" evidence="4">
    <location>
        <begin position="100"/>
        <end position="121"/>
    </location>
</feature>
<evidence type="ECO:0000259" key="6">
    <source>
        <dbReference type="Pfam" id="PF17846"/>
    </source>
</evidence>
<feature type="domain" description="Xrn1 helical" evidence="6">
    <location>
        <begin position="331"/>
        <end position="511"/>
    </location>
</feature>
<dbReference type="PANTHER" id="PTHR12341:SF41">
    <property type="entry name" value="5'-3' EXORIBONUCLEASE 2"/>
    <property type="match status" value="1"/>
</dbReference>
<dbReference type="EMBL" id="CAJVPK010000025">
    <property type="protein sequence ID" value="CAG8434368.1"/>
    <property type="molecule type" value="Genomic_DNA"/>
</dbReference>
<dbReference type="InterPro" id="IPR027073">
    <property type="entry name" value="5_3_exoribonuclease"/>
</dbReference>
<dbReference type="GO" id="GO:0004534">
    <property type="term" value="F:5'-3' RNA exonuclease activity"/>
    <property type="evidence" value="ECO:0007669"/>
    <property type="project" value="TreeGrafter"/>
</dbReference>
<evidence type="ECO:0000256" key="2">
    <source>
        <dbReference type="ARBA" id="ARBA00022801"/>
    </source>
</evidence>
<feature type="domain" description="Xrn1 N-terminal" evidence="5">
    <location>
        <begin position="43"/>
        <end position="223"/>
    </location>
</feature>
<dbReference type="CDD" id="cd18673">
    <property type="entry name" value="PIN_XRN1-2-like"/>
    <property type="match status" value="1"/>
</dbReference>
<dbReference type="Pfam" id="PF17846">
    <property type="entry name" value="XRN_M"/>
    <property type="match status" value="2"/>
</dbReference>
<evidence type="ECO:0000259" key="5">
    <source>
        <dbReference type="Pfam" id="PF03159"/>
    </source>
</evidence>
<sequence>MSRAVRTSISKNDRRTYKFTKKINQKLKIWEYQPSSNILLKNVKTSKKLFQTIASAHTSEGDMIKILNYIEEIMLSVRPKKLLYIAIDGVAPRAKMNLQRSRRFNKARKERGKGDKLRESDRKRFDSNCITPGTPFMTKLANCLRNWIAEKFNSGEWRNLKVILSDSSVPGEGEHKIMDFIRAQKTNIHYDPNTRHIIYGSDADLILLSLGTHEPHFKVLREDNSEEVVREYLATELKGSCTFDLENAIDDWILLCSLVSNDFLPHLPSLEIREGAINRLIPIWKNCHLSMGGYITNNGNVNLEKVQYLFTELSKIEDEIFISRHKSVQFNTDNKDPVRLWESGFKERYYKNKFDIELPNHQFRADYVEGICWVMKYYFQGVPSWKWYYPYHYSPFSSDFTDIRDIKIDFTLGEPFKPFELLMGVLPADSKENLPKQFHVLMESKNSEIFDFYHTLPSQGVDLLPFIDESRLLKAVNSIYPTLGPEETARNKFGSEILCLSSKHKLYDPKISDQLIGYVARDNNFIVNDKSLR</sequence>
<evidence type="ECO:0000313" key="8">
    <source>
        <dbReference type="Proteomes" id="UP000789706"/>
    </source>
</evidence>
<dbReference type="InterPro" id="IPR041412">
    <property type="entry name" value="Xrn1_helical"/>
</dbReference>
<dbReference type="Pfam" id="PF03159">
    <property type="entry name" value="XRN_N"/>
    <property type="match status" value="1"/>
</dbReference>
<dbReference type="GO" id="GO:0000956">
    <property type="term" value="P:nuclear-transcribed mRNA catabolic process"/>
    <property type="evidence" value="ECO:0007669"/>
    <property type="project" value="TreeGrafter"/>
</dbReference>
<feature type="compositionally biased region" description="Basic and acidic residues" evidence="4">
    <location>
        <begin position="112"/>
        <end position="121"/>
    </location>
</feature>
<accession>A0A9N8V112</accession>
<keyword evidence="3" id="KW-0269">Exonuclease</keyword>
<evidence type="ECO:0000256" key="1">
    <source>
        <dbReference type="ARBA" id="ARBA00022722"/>
    </source>
</evidence>
<reference evidence="7" key="1">
    <citation type="submission" date="2021-06" db="EMBL/GenBank/DDBJ databases">
        <authorList>
            <person name="Kallberg Y."/>
            <person name="Tangrot J."/>
            <person name="Rosling A."/>
        </authorList>
    </citation>
    <scope>NUCLEOTIDE SEQUENCE</scope>
    <source>
        <strain evidence="7">AZ414A</strain>
    </source>
</reference>
<dbReference type="AlphaFoldDB" id="A0A9N8V112"/>
<protein>
    <submittedName>
        <fullName evidence="7">1364_t:CDS:1</fullName>
    </submittedName>
</protein>
<comment type="caution">
    <text evidence="7">The sequence shown here is derived from an EMBL/GenBank/DDBJ whole genome shotgun (WGS) entry which is preliminary data.</text>
</comment>
<proteinExistence type="predicted"/>
<keyword evidence="8" id="KW-1185">Reference proteome</keyword>
<name>A0A9N8V112_9GLOM</name>
<dbReference type="InterPro" id="IPR004859">
    <property type="entry name" value="Xrn1_N"/>
</dbReference>
<feature type="domain" description="Xrn1 helical" evidence="6">
    <location>
        <begin position="243"/>
        <end position="329"/>
    </location>
</feature>
<keyword evidence="1" id="KW-0540">Nuclease</keyword>
<gene>
    <name evidence="7" type="ORF">DEBURN_LOCUS697</name>
</gene>
<feature type="compositionally biased region" description="Basic residues" evidence="4">
    <location>
        <begin position="100"/>
        <end position="111"/>
    </location>
</feature>
<evidence type="ECO:0000256" key="4">
    <source>
        <dbReference type="SAM" id="MobiDB-lite"/>
    </source>
</evidence>
<keyword evidence="2" id="KW-0378">Hydrolase</keyword>
<evidence type="ECO:0000313" key="7">
    <source>
        <dbReference type="EMBL" id="CAG8434368.1"/>
    </source>
</evidence>
<dbReference type="Gene3D" id="3.40.50.12390">
    <property type="match status" value="1"/>
</dbReference>